<dbReference type="EMBL" id="CAJMWX010001398">
    <property type="protein sequence ID" value="CAE6486901.1"/>
    <property type="molecule type" value="Genomic_DNA"/>
</dbReference>
<name>A0A8H3CL92_9AGAM</name>
<keyword evidence="4" id="KW-1015">Disulfide bond</keyword>
<protein>
    <recommendedName>
        <fullName evidence="6">CFEM domain-containing protein</fullName>
    </recommendedName>
</protein>
<feature type="signal peptide" evidence="5">
    <location>
        <begin position="1"/>
        <end position="20"/>
    </location>
</feature>
<comment type="caution">
    <text evidence="7">The sequence shown here is derived from an EMBL/GenBank/DDBJ whole genome shotgun (WGS) entry which is preliminary data.</text>
</comment>
<gene>
    <name evidence="7" type="ORF">RDB_LOCUS133231</name>
</gene>
<evidence type="ECO:0000256" key="5">
    <source>
        <dbReference type="SAM" id="SignalP"/>
    </source>
</evidence>
<evidence type="ECO:0000256" key="4">
    <source>
        <dbReference type="ARBA" id="ARBA00023157"/>
    </source>
</evidence>
<keyword evidence="2" id="KW-0964">Secreted</keyword>
<evidence type="ECO:0000256" key="1">
    <source>
        <dbReference type="ARBA" id="ARBA00004613"/>
    </source>
</evidence>
<dbReference type="GO" id="GO:0005576">
    <property type="term" value="C:extracellular region"/>
    <property type="evidence" value="ECO:0007669"/>
    <property type="project" value="UniProtKB-SubCell"/>
</dbReference>
<comment type="subcellular location">
    <subcellularLocation>
        <location evidence="1">Secreted</location>
    </subcellularLocation>
</comment>
<dbReference type="Proteomes" id="UP000663888">
    <property type="component" value="Unassembled WGS sequence"/>
</dbReference>
<keyword evidence="3 5" id="KW-0732">Signal</keyword>
<evidence type="ECO:0000313" key="7">
    <source>
        <dbReference type="EMBL" id="CAE6486901.1"/>
    </source>
</evidence>
<accession>A0A8H3CL92</accession>
<dbReference type="Pfam" id="PF05730">
    <property type="entry name" value="CFEM"/>
    <property type="match status" value="1"/>
</dbReference>
<proteinExistence type="predicted"/>
<reference evidence="7" key="1">
    <citation type="submission" date="2021-01" db="EMBL/GenBank/DDBJ databases">
        <authorList>
            <person name="Kaushik A."/>
        </authorList>
    </citation>
    <scope>NUCLEOTIDE SEQUENCE</scope>
    <source>
        <strain evidence="7">AG4-R118</strain>
    </source>
</reference>
<evidence type="ECO:0000259" key="6">
    <source>
        <dbReference type="Pfam" id="PF05730"/>
    </source>
</evidence>
<sequence length="184" mass="18928">MTSLLLTYLFFSLLHTFALANDADQVVLGDLRTIKVFEPSPTSSFEPSPVGTDGSNAITPHVVPSAFPAGLPIASSSLAGPGTGGGPTCVQSCLARAASQVGCGGSANFWCVCKKNAYIGKAWDCFGQSGCPGDAIGRALGDLNVACRPYKRLTAGDELPESPMITPEGTPVVAPFGSGRFDEL</sequence>
<evidence type="ECO:0000256" key="2">
    <source>
        <dbReference type="ARBA" id="ARBA00022525"/>
    </source>
</evidence>
<feature type="chain" id="PRO_5034694416" description="CFEM domain-containing protein" evidence="5">
    <location>
        <begin position="21"/>
        <end position="184"/>
    </location>
</feature>
<organism evidence="7 8">
    <name type="scientific">Rhizoctonia solani</name>
    <dbReference type="NCBI Taxonomy" id="456999"/>
    <lineage>
        <taxon>Eukaryota</taxon>
        <taxon>Fungi</taxon>
        <taxon>Dikarya</taxon>
        <taxon>Basidiomycota</taxon>
        <taxon>Agaricomycotina</taxon>
        <taxon>Agaricomycetes</taxon>
        <taxon>Cantharellales</taxon>
        <taxon>Ceratobasidiaceae</taxon>
        <taxon>Rhizoctonia</taxon>
    </lineage>
</organism>
<evidence type="ECO:0000313" key="8">
    <source>
        <dbReference type="Proteomes" id="UP000663888"/>
    </source>
</evidence>
<feature type="domain" description="CFEM" evidence="6">
    <location>
        <begin position="87"/>
        <end position="140"/>
    </location>
</feature>
<dbReference type="AlphaFoldDB" id="A0A8H3CL92"/>
<dbReference type="InterPro" id="IPR008427">
    <property type="entry name" value="Extracellular_membr_CFEM_dom"/>
</dbReference>
<evidence type="ECO:0000256" key="3">
    <source>
        <dbReference type="ARBA" id="ARBA00022729"/>
    </source>
</evidence>